<dbReference type="EMBL" id="JARBHB010000011">
    <property type="protein sequence ID" value="KAJ8872302.1"/>
    <property type="molecule type" value="Genomic_DNA"/>
</dbReference>
<accession>A0ABQ9GJV4</accession>
<proteinExistence type="predicted"/>
<sequence length="107" mass="12954">MLPQPFLRSHRRQNLFDSSHTREWECAESENVPLQAMKIQLREVNNILLKATKLIIPKMLQNRVLNLAHAKEKLKKEFISKIARKINVRIYEEELKTDMWQLEIWFR</sequence>
<keyword evidence="2" id="KW-1185">Reference proteome</keyword>
<dbReference type="Proteomes" id="UP001159363">
    <property type="component" value="Chromosome 10"/>
</dbReference>
<organism evidence="1 2">
    <name type="scientific">Dryococelus australis</name>
    <dbReference type="NCBI Taxonomy" id="614101"/>
    <lineage>
        <taxon>Eukaryota</taxon>
        <taxon>Metazoa</taxon>
        <taxon>Ecdysozoa</taxon>
        <taxon>Arthropoda</taxon>
        <taxon>Hexapoda</taxon>
        <taxon>Insecta</taxon>
        <taxon>Pterygota</taxon>
        <taxon>Neoptera</taxon>
        <taxon>Polyneoptera</taxon>
        <taxon>Phasmatodea</taxon>
        <taxon>Verophasmatodea</taxon>
        <taxon>Anareolatae</taxon>
        <taxon>Phasmatidae</taxon>
        <taxon>Eurycanthinae</taxon>
        <taxon>Dryococelus</taxon>
    </lineage>
</organism>
<evidence type="ECO:0000313" key="1">
    <source>
        <dbReference type="EMBL" id="KAJ8872302.1"/>
    </source>
</evidence>
<gene>
    <name evidence="1" type="ORF">PR048_025906</name>
</gene>
<protein>
    <submittedName>
        <fullName evidence="1">Uncharacterized protein</fullName>
    </submittedName>
</protein>
<evidence type="ECO:0000313" key="2">
    <source>
        <dbReference type="Proteomes" id="UP001159363"/>
    </source>
</evidence>
<reference evidence="1 2" key="1">
    <citation type="submission" date="2023-02" db="EMBL/GenBank/DDBJ databases">
        <title>LHISI_Scaffold_Assembly.</title>
        <authorList>
            <person name="Stuart O.P."/>
            <person name="Cleave R."/>
            <person name="Magrath M.J.L."/>
            <person name="Mikheyev A.S."/>
        </authorList>
    </citation>
    <scope>NUCLEOTIDE SEQUENCE [LARGE SCALE GENOMIC DNA]</scope>
    <source>
        <strain evidence="1">Daus_M_001</strain>
        <tissue evidence="1">Leg muscle</tissue>
    </source>
</reference>
<comment type="caution">
    <text evidence="1">The sequence shown here is derived from an EMBL/GenBank/DDBJ whole genome shotgun (WGS) entry which is preliminary data.</text>
</comment>
<name>A0ABQ9GJV4_9NEOP</name>